<feature type="transmembrane region" description="Helical" evidence="8">
    <location>
        <begin position="158"/>
        <end position="175"/>
    </location>
</feature>
<sequence length="595" mass="66573">MKTTDVKMNKHSLIRFWKMIQSDHKTFYGLLLCSLIGNLMVVAMPMIMGVGIDQLLSRIRTIGIAEMTFHDVKDALLFPVVLLLVFSFLSSITSFIQEYAMASLSEKITLNVRKEMTKKFKTLPMAFFDQHQVGDIISRTTTGLNQLAQVLLTGINQFFTSIVTILFSILMLFYIDSKLTLLILLLIVGSSWVTQLFANKNKKISDDNQTELGSLNNKVEEYLAGNLVIKTFNQQDQAIESIRQVNHSQYQAFKKAQFMNFAIYPAIRLINQSAFILSAVLGGILVISGGLTLGLLQAYLQYINQISEPISTASYVINSLQSAMAAIDRIFEIMDEQNERSDHENTTSLDQPAGSIRFKDVRFGYSPDKILMENVNFSAKPKQTIAIVGPTGAGKTTLVNLLMRFYELNHGRIEFDGIDITKFSRSELRKHFGMVLQNTWLFEGTVADNIAYGKQQASRDEIIAAAKIAQCDHFIRTLPEGYDTIISSENGSLSQGQQQLLTIARVLLANPSVVILDEATSSVDTRTEAMIQKAMNAVTENRTSFIIAHRLSTIENADLILVMENGNIIEQGTHQSLLSKPTLYASLYNSQFQIT</sequence>
<evidence type="ECO:0000256" key="2">
    <source>
        <dbReference type="ARBA" id="ARBA00022448"/>
    </source>
</evidence>
<dbReference type="GO" id="GO:0005886">
    <property type="term" value="C:plasma membrane"/>
    <property type="evidence" value="ECO:0007669"/>
    <property type="project" value="UniProtKB-SubCell"/>
</dbReference>
<comment type="caution">
    <text evidence="11">The sequence shown here is derived from an EMBL/GenBank/DDBJ whole genome shotgun (WGS) entry which is preliminary data.</text>
</comment>
<dbReference type="CDD" id="cd18547">
    <property type="entry name" value="ABC_6TM_Tm288_like"/>
    <property type="match status" value="1"/>
</dbReference>
<evidence type="ECO:0000256" key="6">
    <source>
        <dbReference type="ARBA" id="ARBA00022989"/>
    </source>
</evidence>
<feature type="transmembrane region" description="Helical" evidence="8">
    <location>
        <begin position="274"/>
        <end position="300"/>
    </location>
</feature>
<evidence type="ECO:0000313" key="12">
    <source>
        <dbReference type="Proteomes" id="UP000352698"/>
    </source>
</evidence>
<reference evidence="11 12" key="1">
    <citation type="submission" date="2019-05" db="EMBL/GenBank/DDBJ databases">
        <authorList>
            <consortium name="Pathogen Informatics"/>
        </authorList>
    </citation>
    <scope>NUCLEOTIDE SEQUENCE [LARGE SCALE GENOMIC DNA]</scope>
    <source>
        <strain evidence="11 12">NCTC12204</strain>
    </source>
</reference>
<dbReference type="SMART" id="SM00382">
    <property type="entry name" value="AAA"/>
    <property type="match status" value="1"/>
</dbReference>
<dbReference type="InterPro" id="IPR036640">
    <property type="entry name" value="ABC1_TM_sf"/>
</dbReference>
<dbReference type="InterPro" id="IPR003593">
    <property type="entry name" value="AAA+_ATPase"/>
</dbReference>
<comment type="subcellular location">
    <subcellularLocation>
        <location evidence="1">Cell membrane</location>
        <topology evidence="1">Multi-pass membrane protein</topology>
    </subcellularLocation>
</comment>
<keyword evidence="6 8" id="KW-1133">Transmembrane helix</keyword>
<accession>A0A7Z9AWD0</accession>
<dbReference type="Gene3D" id="1.20.1560.10">
    <property type="entry name" value="ABC transporter type 1, transmembrane domain"/>
    <property type="match status" value="1"/>
</dbReference>
<keyword evidence="4" id="KW-0547">Nucleotide-binding</keyword>
<dbReference type="Proteomes" id="UP000352698">
    <property type="component" value="Unassembled WGS sequence"/>
</dbReference>
<evidence type="ECO:0000256" key="8">
    <source>
        <dbReference type="SAM" id="Phobius"/>
    </source>
</evidence>
<keyword evidence="7 8" id="KW-0472">Membrane</keyword>
<feature type="domain" description="ABC transmembrane type-1" evidence="10">
    <location>
        <begin position="29"/>
        <end position="322"/>
    </location>
</feature>
<evidence type="ECO:0000259" key="9">
    <source>
        <dbReference type="PROSITE" id="PS50893"/>
    </source>
</evidence>
<organism evidence="11 12">
    <name type="scientific">Enterococcus hirae</name>
    <dbReference type="NCBI Taxonomy" id="1354"/>
    <lineage>
        <taxon>Bacteria</taxon>
        <taxon>Bacillati</taxon>
        <taxon>Bacillota</taxon>
        <taxon>Bacilli</taxon>
        <taxon>Lactobacillales</taxon>
        <taxon>Enterococcaceae</taxon>
        <taxon>Enterococcus</taxon>
    </lineage>
</organism>
<dbReference type="SUPFAM" id="SSF90123">
    <property type="entry name" value="ABC transporter transmembrane region"/>
    <property type="match status" value="1"/>
</dbReference>
<dbReference type="InterPro" id="IPR039421">
    <property type="entry name" value="Type_1_exporter"/>
</dbReference>
<dbReference type="RefSeq" id="WP_010737711.1">
    <property type="nucleotide sequence ID" value="NZ_AP027299.1"/>
</dbReference>
<dbReference type="InterPro" id="IPR027417">
    <property type="entry name" value="P-loop_NTPase"/>
</dbReference>
<evidence type="ECO:0000256" key="4">
    <source>
        <dbReference type="ARBA" id="ARBA00022741"/>
    </source>
</evidence>
<protein>
    <submittedName>
        <fullName evidence="11">ABC transporter ATP-binding protein/permease</fullName>
        <ecNumber evidence="11">3.6.3.-</ecNumber>
    </submittedName>
</protein>
<evidence type="ECO:0000256" key="7">
    <source>
        <dbReference type="ARBA" id="ARBA00023136"/>
    </source>
</evidence>
<dbReference type="InterPro" id="IPR011527">
    <property type="entry name" value="ABC1_TM_dom"/>
</dbReference>
<keyword evidence="5 11" id="KW-0067">ATP-binding</keyword>
<feature type="transmembrane region" description="Helical" evidence="8">
    <location>
        <begin position="76"/>
        <end position="96"/>
    </location>
</feature>
<dbReference type="EC" id="3.6.3.-" evidence="11"/>
<keyword evidence="3 8" id="KW-0812">Transmembrane</keyword>
<dbReference type="PROSITE" id="PS50893">
    <property type="entry name" value="ABC_TRANSPORTER_2"/>
    <property type="match status" value="1"/>
</dbReference>
<dbReference type="Pfam" id="PF00664">
    <property type="entry name" value="ABC_membrane"/>
    <property type="match status" value="1"/>
</dbReference>
<evidence type="ECO:0000256" key="1">
    <source>
        <dbReference type="ARBA" id="ARBA00004651"/>
    </source>
</evidence>
<dbReference type="GO" id="GO:0016887">
    <property type="term" value="F:ATP hydrolysis activity"/>
    <property type="evidence" value="ECO:0007669"/>
    <property type="project" value="InterPro"/>
</dbReference>
<dbReference type="PANTHER" id="PTHR43394">
    <property type="entry name" value="ATP-DEPENDENT PERMEASE MDL1, MITOCHONDRIAL"/>
    <property type="match status" value="1"/>
</dbReference>
<evidence type="ECO:0000256" key="3">
    <source>
        <dbReference type="ARBA" id="ARBA00022692"/>
    </source>
</evidence>
<dbReference type="InterPro" id="IPR003439">
    <property type="entry name" value="ABC_transporter-like_ATP-bd"/>
</dbReference>
<dbReference type="PROSITE" id="PS00211">
    <property type="entry name" value="ABC_TRANSPORTER_1"/>
    <property type="match status" value="1"/>
</dbReference>
<keyword evidence="11" id="KW-0378">Hydrolase</keyword>
<name>A0A7Z9AWD0_ENTHR</name>
<dbReference type="GO" id="GO:0005524">
    <property type="term" value="F:ATP binding"/>
    <property type="evidence" value="ECO:0007669"/>
    <property type="project" value="UniProtKB-KW"/>
</dbReference>
<dbReference type="PANTHER" id="PTHR43394:SF1">
    <property type="entry name" value="ATP-BINDING CASSETTE SUB-FAMILY B MEMBER 10, MITOCHONDRIAL"/>
    <property type="match status" value="1"/>
</dbReference>
<dbReference type="PROSITE" id="PS50929">
    <property type="entry name" value="ABC_TM1F"/>
    <property type="match status" value="1"/>
</dbReference>
<evidence type="ECO:0000259" key="10">
    <source>
        <dbReference type="PROSITE" id="PS50929"/>
    </source>
</evidence>
<evidence type="ECO:0000256" key="5">
    <source>
        <dbReference type="ARBA" id="ARBA00022840"/>
    </source>
</evidence>
<keyword evidence="2" id="KW-0813">Transport</keyword>
<dbReference type="SUPFAM" id="SSF52540">
    <property type="entry name" value="P-loop containing nucleoside triphosphate hydrolases"/>
    <property type="match status" value="1"/>
</dbReference>
<evidence type="ECO:0000313" key="11">
    <source>
        <dbReference type="EMBL" id="VTQ64827.1"/>
    </source>
</evidence>
<proteinExistence type="predicted"/>
<dbReference type="Gene3D" id="3.40.50.300">
    <property type="entry name" value="P-loop containing nucleotide triphosphate hydrolases"/>
    <property type="match status" value="1"/>
</dbReference>
<dbReference type="EMBL" id="CABEEP010000001">
    <property type="protein sequence ID" value="VTQ64827.1"/>
    <property type="molecule type" value="Genomic_DNA"/>
</dbReference>
<dbReference type="InterPro" id="IPR017871">
    <property type="entry name" value="ABC_transporter-like_CS"/>
</dbReference>
<dbReference type="AlphaFoldDB" id="A0A7Z9AWD0"/>
<feature type="transmembrane region" description="Helical" evidence="8">
    <location>
        <begin position="181"/>
        <end position="198"/>
    </location>
</feature>
<dbReference type="Pfam" id="PF00005">
    <property type="entry name" value="ABC_tran"/>
    <property type="match status" value="1"/>
</dbReference>
<gene>
    <name evidence="11" type="ORF">NCTC12204_01591</name>
</gene>
<feature type="transmembrane region" description="Helical" evidence="8">
    <location>
        <begin position="27"/>
        <end position="48"/>
    </location>
</feature>
<dbReference type="GO" id="GO:0015421">
    <property type="term" value="F:ABC-type oligopeptide transporter activity"/>
    <property type="evidence" value="ECO:0007669"/>
    <property type="project" value="TreeGrafter"/>
</dbReference>
<feature type="domain" description="ABC transporter" evidence="9">
    <location>
        <begin position="356"/>
        <end position="590"/>
    </location>
</feature>
<dbReference type="FunFam" id="3.40.50.300:FF:000287">
    <property type="entry name" value="Multidrug ABC transporter ATP-binding protein"/>
    <property type="match status" value="1"/>
</dbReference>